<name>A0A7I9UYM2_9ACTN</name>
<dbReference type="AlphaFoldDB" id="A0A7I9UYM2"/>
<sequence length="322" mass="33017">MPGFTGEVWQRHPAEKLARDIMNGVGPKALFESGLTWLSIETELNELTADVAHIIKSVDEGWHGSGGDGMVGALRKLHAWLVETADMAHHNAKAAEVQAVATTVARTTMPQAAEVESLTELHDSMKAMDFPAGSMLGGGMAFVESSLKTVKANAARVMETYEQATTPVAQPWEPVVAPVKLVKVVTVKRPEALGGTGAASGAVGLPAGALAALGAMMAPTARTVDTSEHNARKTTVKGADKAAVEGESVTQTEVAHMTEVDESTTTHAPMAGPVGASSAAAGSAQTVSQLNLTSVDEGDSAVAVGEQTAAPAVFGATEEAST</sequence>
<feature type="compositionally biased region" description="Low complexity" evidence="2">
    <location>
        <begin position="268"/>
        <end position="280"/>
    </location>
</feature>
<evidence type="ECO:0000256" key="2">
    <source>
        <dbReference type="SAM" id="MobiDB-lite"/>
    </source>
</evidence>
<protein>
    <recommendedName>
        <fullName evidence="3">PPE domain-containing protein</fullName>
    </recommendedName>
</protein>
<proteinExistence type="inferred from homology"/>
<dbReference type="Pfam" id="PF00823">
    <property type="entry name" value="PPE"/>
    <property type="match status" value="1"/>
</dbReference>
<gene>
    <name evidence="4" type="ORF">nbrc107697_20480</name>
</gene>
<dbReference type="InterPro" id="IPR000030">
    <property type="entry name" value="PPE_dom"/>
</dbReference>
<dbReference type="Proteomes" id="UP000444980">
    <property type="component" value="Unassembled WGS sequence"/>
</dbReference>
<dbReference type="EMBL" id="BJOU01000001">
    <property type="protein sequence ID" value="GED98009.1"/>
    <property type="molecule type" value="Genomic_DNA"/>
</dbReference>
<dbReference type="RefSeq" id="WP_161927257.1">
    <property type="nucleotide sequence ID" value="NZ_BJOU01000001.1"/>
</dbReference>
<evidence type="ECO:0000256" key="1">
    <source>
        <dbReference type="ARBA" id="ARBA00010652"/>
    </source>
</evidence>
<feature type="region of interest" description="Disordered" evidence="2">
    <location>
        <begin position="260"/>
        <end position="280"/>
    </location>
</feature>
<keyword evidence="5" id="KW-1185">Reference proteome</keyword>
<dbReference type="SUPFAM" id="SSF140459">
    <property type="entry name" value="PE/PPE dimer-like"/>
    <property type="match status" value="1"/>
</dbReference>
<reference evidence="5" key="1">
    <citation type="submission" date="2019-06" db="EMBL/GenBank/DDBJ databases">
        <title>Gordonia isolated from sludge of a wastewater treatment plant.</title>
        <authorList>
            <person name="Tamura T."/>
            <person name="Aoyama K."/>
            <person name="Kang Y."/>
            <person name="Saito S."/>
            <person name="Akiyama N."/>
            <person name="Yazawa K."/>
            <person name="Gonoi T."/>
            <person name="Mikami Y."/>
        </authorList>
    </citation>
    <scope>NUCLEOTIDE SEQUENCE [LARGE SCALE GENOMIC DNA]</scope>
    <source>
        <strain evidence="5">NBRC 107697</strain>
    </source>
</reference>
<evidence type="ECO:0000313" key="5">
    <source>
        <dbReference type="Proteomes" id="UP000444980"/>
    </source>
</evidence>
<comment type="caution">
    <text evidence="4">The sequence shown here is derived from an EMBL/GenBank/DDBJ whole genome shotgun (WGS) entry which is preliminary data.</text>
</comment>
<feature type="domain" description="PPE" evidence="3">
    <location>
        <begin position="9"/>
        <end position="171"/>
    </location>
</feature>
<evidence type="ECO:0000313" key="4">
    <source>
        <dbReference type="EMBL" id="GED98009.1"/>
    </source>
</evidence>
<dbReference type="Gene3D" id="1.20.1260.20">
    <property type="entry name" value="PPE superfamily"/>
    <property type="match status" value="1"/>
</dbReference>
<dbReference type="OrthoDB" id="4760568at2"/>
<comment type="similarity">
    <text evidence="1">Belongs to the mycobacterial PPE family.</text>
</comment>
<evidence type="ECO:0000259" key="3">
    <source>
        <dbReference type="Pfam" id="PF00823"/>
    </source>
</evidence>
<dbReference type="InterPro" id="IPR038332">
    <property type="entry name" value="PPE_sf"/>
</dbReference>
<accession>A0A7I9UYM2</accession>
<organism evidence="4 5">
    <name type="scientific">Gordonia crocea</name>
    <dbReference type="NCBI Taxonomy" id="589162"/>
    <lineage>
        <taxon>Bacteria</taxon>
        <taxon>Bacillati</taxon>
        <taxon>Actinomycetota</taxon>
        <taxon>Actinomycetes</taxon>
        <taxon>Mycobacteriales</taxon>
        <taxon>Gordoniaceae</taxon>
        <taxon>Gordonia</taxon>
    </lineage>
</organism>